<dbReference type="Gene3D" id="3.40.50.720">
    <property type="entry name" value="NAD(P)-binding Rossmann-like Domain"/>
    <property type="match status" value="1"/>
</dbReference>
<dbReference type="SUPFAM" id="SSF48179">
    <property type="entry name" value="6-phosphogluconate dehydrogenase C-terminal domain-like"/>
    <property type="match status" value="1"/>
</dbReference>
<name>A0A4R6B4B6_9RHOB</name>
<dbReference type="Gene3D" id="1.10.1040.20">
    <property type="entry name" value="ProC-like, C-terminal domain"/>
    <property type="match status" value="1"/>
</dbReference>
<evidence type="ECO:0000259" key="1">
    <source>
        <dbReference type="Pfam" id="PF10727"/>
    </source>
</evidence>
<accession>A0A4R6B4B6</accession>
<evidence type="ECO:0000313" key="4">
    <source>
        <dbReference type="Proteomes" id="UP000294562"/>
    </source>
</evidence>
<dbReference type="EMBL" id="SMZO01000002">
    <property type="protein sequence ID" value="TDL91302.1"/>
    <property type="molecule type" value="Genomic_DNA"/>
</dbReference>
<dbReference type="SUPFAM" id="SSF51735">
    <property type="entry name" value="NAD(P)-binding Rossmann-fold domains"/>
    <property type="match status" value="1"/>
</dbReference>
<dbReference type="Pfam" id="PF10728">
    <property type="entry name" value="DUF2520"/>
    <property type="match status" value="1"/>
</dbReference>
<organism evidence="3 4">
    <name type="scientific">Meridianimarinicoccus aquatilis</name>
    <dbReference type="NCBI Taxonomy" id="2552766"/>
    <lineage>
        <taxon>Bacteria</taxon>
        <taxon>Pseudomonadati</taxon>
        <taxon>Pseudomonadota</taxon>
        <taxon>Alphaproteobacteria</taxon>
        <taxon>Rhodobacterales</taxon>
        <taxon>Paracoccaceae</taxon>
        <taxon>Meridianimarinicoccus</taxon>
    </lineage>
</organism>
<dbReference type="InterPro" id="IPR019665">
    <property type="entry name" value="OxRdtase/DH_put_Rossmann_dom"/>
</dbReference>
<feature type="domain" description="DUF2520" evidence="2">
    <location>
        <begin position="137"/>
        <end position="264"/>
    </location>
</feature>
<comment type="caution">
    <text evidence="3">The sequence shown here is derived from an EMBL/GenBank/DDBJ whole genome shotgun (WGS) entry which is preliminary data.</text>
</comment>
<dbReference type="AlphaFoldDB" id="A0A4R6B4B6"/>
<dbReference type="Proteomes" id="UP000294562">
    <property type="component" value="Unassembled WGS sequence"/>
</dbReference>
<dbReference type="InterPro" id="IPR008927">
    <property type="entry name" value="6-PGluconate_DH-like_C_sf"/>
</dbReference>
<reference evidence="3 4" key="1">
    <citation type="submission" date="2019-03" db="EMBL/GenBank/DDBJ databases">
        <title>Rhodobacteraceae bacterium SM1902, a new member of the family Rhodobacteraceae isolated from Yantai.</title>
        <authorList>
            <person name="Sun Y."/>
        </authorList>
    </citation>
    <scope>NUCLEOTIDE SEQUENCE [LARGE SCALE GENOMIC DNA]</scope>
    <source>
        <strain evidence="3 4">SM1902</strain>
    </source>
</reference>
<proteinExistence type="predicted"/>
<feature type="domain" description="Putative oxidoreductase/dehydrogenase Rossmann-like" evidence="1">
    <location>
        <begin position="3"/>
        <end position="113"/>
    </location>
</feature>
<dbReference type="RefSeq" id="WP_133341142.1">
    <property type="nucleotide sequence ID" value="NZ_SMZO01000002.1"/>
</dbReference>
<dbReference type="OrthoDB" id="8650434at2"/>
<dbReference type="InterPro" id="IPR018931">
    <property type="entry name" value="DUF2520"/>
</dbReference>
<dbReference type="InterPro" id="IPR037108">
    <property type="entry name" value="TM1727-like_C_sf"/>
</dbReference>
<gene>
    <name evidence="3" type="ORF">E2L05_01615</name>
</gene>
<dbReference type="InterPro" id="IPR036291">
    <property type="entry name" value="NAD(P)-bd_dom_sf"/>
</dbReference>
<dbReference type="PANTHER" id="PTHR40459:SF1">
    <property type="entry name" value="CONSERVED HYPOTHETICAL ALANINE AND LEUCINE RICH PROTEIN"/>
    <property type="match status" value="1"/>
</dbReference>
<dbReference type="PANTHER" id="PTHR40459">
    <property type="entry name" value="CONSERVED HYPOTHETICAL ALANINE AND LEUCINE RICH PROTEIN"/>
    <property type="match status" value="1"/>
</dbReference>
<protein>
    <submittedName>
        <fullName evidence="3">DUF2520 domain-containing protein</fullName>
    </submittedName>
</protein>
<evidence type="ECO:0000259" key="2">
    <source>
        <dbReference type="Pfam" id="PF10728"/>
    </source>
</evidence>
<keyword evidence="4" id="KW-1185">Reference proteome</keyword>
<dbReference type="Pfam" id="PF10727">
    <property type="entry name" value="Rossmann-like"/>
    <property type="match status" value="1"/>
</dbReference>
<evidence type="ECO:0000313" key="3">
    <source>
        <dbReference type="EMBL" id="TDL91302.1"/>
    </source>
</evidence>
<sequence length="279" mass="29113">MQQVNIIGPGRVGRTLMALVSGAPDYEVGDVYSATPASAIAATAAIGTGRAVSHLKDMGPADIWILSVPDDQIGHVAQDLAQHLGSAAPARVAMHCSGFLPSSVLAPLRDLGWPIASCHPVLSFADPLIAKQQFPGTCCAIEGTEDAVPVVTDLVAAIEGVPFTINADNKAIYHAAAVFSNNFTTVLQAIAREAWAESGVPEDIAQKLGDTLLRGTSESVARLGPAGALTGPAARGDTSVLHVQEEKVADWHPDAAQLYAMLSQMARRLKQHGTTQTQD</sequence>